<sequence length="705" mass="78012">MTTATSSLHYLLPACLCLLVHATAHACTFPDFLQLGDDGEPWYSHVRYDGSRQYAYYVRHNALEIRHMTSSDPALHWACAADFRGTFLLKRTDEDTEDEYSACVRFVRRGQGVVQMLWTPEARNEEWEACDDKDLVPDPWLLVSFQRVMRDYAPSPFSGGYSMRITDSDSGENACNYIHRPMKLESDCLGGEGILFDFIAQNCLPTADMAVKQRTLTVATWSQGGDDFVVLRRPADVVLYCLRLPSVREDHMNVFLFRDLACLPHAESLLLGPATRPRDVKYLVLHLQKYLATSLCDDEYPQCSAVACDGVLRHECQKSCKTDVDGYHHVNISESDLSIGAVGSFRCVLFPDSPARKNRLYTTLSTFSNGCRPRYTCLKFKRLGPSALRYTLSRSVVWSDLDSSFGDVICSDSQFVPDPEPIGDLYRSQEDGGKPIISLQPAPERVPCNLHSSFSIATTFPNGSLCHGSLFEHCEDSSRLRIEFHADCGQLVSADTHPFTSPHGGATRPVHADFSCLARYEGHSWENLLLLQNDADARDARCLVTSQQDVSEAVVVVAGQCDKNSWNYARAGLRAPLLALRLRPDEFPCKYLPPPPSPATPPSHPLPEGASGVMTSQTRRPSEAGGFTTAFVFSLTLSPSQGDPQQRLSAPYQESHDGEKTALAHRPELSAEGNEARAASATSSTLRAAAACLLVSVAVCYWIAR</sequence>
<feature type="compositionally biased region" description="Pro residues" evidence="1">
    <location>
        <begin position="591"/>
        <end position="605"/>
    </location>
</feature>
<comment type="caution">
    <text evidence="4">The sequence shown here is derived from an EMBL/GenBank/DDBJ whole genome shotgun (WGS) entry which is preliminary data.</text>
</comment>
<dbReference type="OrthoDB" id="6083881at2759"/>
<protein>
    <recommendedName>
        <fullName evidence="3">DUF7043 domain-containing protein</fullName>
    </recommendedName>
</protein>
<evidence type="ECO:0000313" key="5">
    <source>
        <dbReference type="Proteomes" id="UP000245119"/>
    </source>
</evidence>
<dbReference type="Proteomes" id="UP000245119">
    <property type="component" value="Linkage Group LG4"/>
</dbReference>
<proteinExistence type="predicted"/>
<dbReference type="EMBL" id="PZQS01000004">
    <property type="protein sequence ID" value="PVD31223.1"/>
    <property type="molecule type" value="Genomic_DNA"/>
</dbReference>
<dbReference type="PANTHER" id="PTHR22255:SF9">
    <property type="entry name" value="LP06548P"/>
    <property type="match status" value="1"/>
</dbReference>
<evidence type="ECO:0000313" key="4">
    <source>
        <dbReference type="EMBL" id="PVD31223.1"/>
    </source>
</evidence>
<dbReference type="PANTHER" id="PTHR22255">
    <property type="entry name" value="LP06548P"/>
    <property type="match status" value="1"/>
</dbReference>
<accession>A0A2T7PCS7</accession>
<dbReference type="AlphaFoldDB" id="A0A2T7PCS7"/>
<reference evidence="4 5" key="1">
    <citation type="submission" date="2018-04" db="EMBL/GenBank/DDBJ databases">
        <title>The genome of golden apple snail Pomacea canaliculata provides insight into stress tolerance and invasive adaptation.</title>
        <authorList>
            <person name="Liu C."/>
            <person name="Liu B."/>
            <person name="Ren Y."/>
            <person name="Zhang Y."/>
            <person name="Wang H."/>
            <person name="Li S."/>
            <person name="Jiang F."/>
            <person name="Yin L."/>
            <person name="Zhang G."/>
            <person name="Qian W."/>
            <person name="Fan W."/>
        </authorList>
    </citation>
    <scope>NUCLEOTIDE SEQUENCE [LARGE SCALE GENOMIC DNA]</scope>
    <source>
        <strain evidence="4">SZHN2017</strain>
        <tissue evidence="4">Muscle</tissue>
    </source>
</reference>
<name>A0A2T7PCS7_POMCA</name>
<evidence type="ECO:0000256" key="2">
    <source>
        <dbReference type="SAM" id="SignalP"/>
    </source>
</evidence>
<evidence type="ECO:0000256" key="1">
    <source>
        <dbReference type="SAM" id="MobiDB-lite"/>
    </source>
</evidence>
<keyword evidence="2" id="KW-0732">Signal</keyword>
<feature type="region of interest" description="Disordered" evidence="1">
    <location>
        <begin position="591"/>
        <end position="622"/>
    </location>
</feature>
<dbReference type="Pfam" id="PF23070">
    <property type="entry name" value="DUF7043"/>
    <property type="match status" value="1"/>
</dbReference>
<dbReference type="InterPro" id="IPR055471">
    <property type="entry name" value="DUF7043"/>
</dbReference>
<feature type="chain" id="PRO_5015409307" description="DUF7043 domain-containing protein" evidence="2">
    <location>
        <begin position="27"/>
        <end position="705"/>
    </location>
</feature>
<gene>
    <name evidence="4" type="ORF">C0Q70_06635</name>
</gene>
<keyword evidence="5" id="KW-1185">Reference proteome</keyword>
<feature type="signal peptide" evidence="2">
    <location>
        <begin position="1"/>
        <end position="26"/>
    </location>
</feature>
<evidence type="ECO:0000259" key="3">
    <source>
        <dbReference type="Pfam" id="PF23070"/>
    </source>
</evidence>
<feature type="domain" description="DUF7043" evidence="3">
    <location>
        <begin position="25"/>
        <end position="141"/>
    </location>
</feature>
<organism evidence="4 5">
    <name type="scientific">Pomacea canaliculata</name>
    <name type="common">Golden apple snail</name>
    <dbReference type="NCBI Taxonomy" id="400727"/>
    <lineage>
        <taxon>Eukaryota</taxon>
        <taxon>Metazoa</taxon>
        <taxon>Spiralia</taxon>
        <taxon>Lophotrochozoa</taxon>
        <taxon>Mollusca</taxon>
        <taxon>Gastropoda</taxon>
        <taxon>Caenogastropoda</taxon>
        <taxon>Architaenioglossa</taxon>
        <taxon>Ampullarioidea</taxon>
        <taxon>Ampullariidae</taxon>
        <taxon>Pomacea</taxon>
    </lineage>
</organism>
<feature type="region of interest" description="Disordered" evidence="1">
    <location>
        <begin position="640"/>
        <end position="661"/>
    </location>
</feature>